<dbReference type="EMBL" id="JBHTKN010000001">
    <property type="protein sequence ID" value="MFD1041333.1"/>
    <property type="molecule type" value="Genomic_DNA"/>
</dbReference>
<protein>
    <recommendedName>
        <fullName evidence="3">EF-hand domain-containing protein</fullName>
    </recommendedName>
</protein>
<sequence>MLLKGKLTPRRKLLLAIMAVLLLAVAWAGWAGMAATRGIETADMDWNEDGTVTRTEIAQSLYAVTASRERQGPRECTTFRWYRSGEVIRVDCRTVFDTATPASGR</sequence>
<comment type="caution">
    <text evidence="1">The sequence shown here is derived from an EMBL/GenBank/DDBJ whole genome shotgun (WGS) entry which is preliminary data.</text>
</comment>
<gene>
    <name evidence="1" type="ORF">ACFQ2N_03090</name>
</gene>
<proteinExistence type="predicted"/>
<organism evidence="1 2">
    <name type="scientific">Pseudoxanthomonas kaohsiungensis</name>
    <dbReference type="NCBI Taxonomy" id="283923"/>
    <lineage>
        <taxon>Bacteria</taxon>
        <taxon>Pseudomonadati</taxon>
        <taxon>Pseudomonadota</taxon>
        <taxon>Gammaproteobacteria</taxon>
        <taxon>Lysobacterales</taxon>
        <taxon>Lysobacteraceae</taxon>
        <taxon>Pseudoxanthomonas</taxon>
    </lineage>
</organism>
<accession>A0ABW3LSA4</accession>
<dbReference type="RefSeq" id="WP_162377579.1">
    <property type="nucleotide sequence ID" value="NZ_JBHTKN010000001.1"/>
</dbReference>
<keyword evidence="2" id="KW-1185">Reference proteome</keyword>
<dbReference type="Proteomes" id="UP001597033">
    <property type="component" value="Unassembled WGS sequence"/>
</dbReference>
<evidence type="ECO:0000313" key="2">
    <source>
        <dbReference type="Proteomes" id="UP001597033"/>
    </source>
</evidence>
<name>A0ABW3LSA4_9GAMM</name>
<evidence type="ECO:0008006" key="3">
    <source>
        <dbReference type="Google" id="ProtNLM"/>
    </source>
</evidence>
<evidence type="ECO:0000313" key="1">
    <source>
        <dbReference type="EMBL" id="MFD1041333.1"/>
    </source>
</evidence>
<reference evidence="2" key="1">
    <citation type="journal article" date="2019" name="Int. J. Syst. Evol. Microbiol.">
        <title>The Global Catalogue of Microorganisms (GCM) 10K type strain sequencing project: providing services to taxonomists for standard genome sequencing and annotation.</title>
        <authorList>
            <consortium name="The Broad Institute Genomics Platform"/>
            <consortium name="The Broad Institute Genome Sequencing Center for Infectious Disease"/>
            <person name="Wu L."/>
            <person name="Ma J."/>
        </authorList>
    </citation>
    <scope>NUCLEOTIDE SEQUENCE [LARGE SCALE GENOMIC DNA]</scope>
    <source>
        <strain evidence="2">CCUG 55854</strain>
    </source>
</reference>